<evidence type="ECO:0000313" key="2">
    <source>
        <dbReference type="EMBL" id="GGE27771.1"/>
    </source>
</evidence>
<protein>
    <submittedName>
        <fullName evidence="2">Uncharacterized protein</fullName>
    </submittedName>
</protein>
<dbReference type="RefSeq" id="WP_182498655.1">
    <property type="nucleotide sequence ID" value="NZ_BMKM01000007.1"/>
</dbReference>
<reference evidence="2" key="2">
    <citation type="submission" date="2020-09" db="EMBL/GenBank/DDBJ databases">
        <authorList>
            <person name="Sun Q."/>
            <person name="Zhou Y."/>
        </authorList>
    </citation>
    <scope>NUCLEOTIDE SEQUENCE</scope>
    <source>
        <strain evidence="2">CGMCC 1.15966</strain>
    </source>
</reference>
<reference evidence="2" key="1">
    <citation type="journal article" date="2014" name="Int. J. Syst. Evol. Microbiol.">
        <title>Complete genome sequence of Corynebacterium casei LMG S-19264T (=DSM 44701T), isolated from a smear-ripened cheese.</title>
        <authorList>
            <consortium name="US DOE Joint Genome Institute (JGI-PGF)"/>
            <person name="Walter F."/>
            <person name="Albersmeier A."/>
            <person name="Kalinowski J."/>
            <person name="Ruckert C."/>
        </authorList>
    </citation>
    <scope>NUCLEOTIDE SEQUENCE</scope>
    <source>
        <strain evidence="2">CGMCC 1.15966</strain>
    </source>
</reference>
<feature type="region of interest" description="Disordered" evidence="1">
    <location>
        <begin position="104"/>
        <end position="123"/>
    </location>
</feature>
<dbReference type="Proteomes" id="UP000614460">
    <property type="component" value="Unassembled WGS sequence"/>
</dbReference>
<sequence>MKLNLKLTNNRLFKLAVFGVISIGFFNSCDRDSQIQNDPLPEVDAQLTFTVDGIVDEVEINSNDGKASAAHTSRSAASADGIIESKDVSYEAFDAIVRLQNDPIDPKSKRVSNGQSSKASNAGSKAVAMAPRIKYRLLLYKDGALVNSVHAESGVATHVEVNKNIDYQWYAYSYNTEDFIPDVTSTTNPVVESSIDKPLLYASGTVRVTGTGYVDKPMLLQFGHRTSRIGAEISARGMFAGLESITATFAGTDYVKKGTLDLLTGQYISTTAVNVGNLNFKQLSPETKDTIKVAYYYTAAQTAIAPMKVNVSTFTVKLDKGSTRTFGTPISYSMNMNNLAWGNRVTSALDLIESALTVQGVRWSRALLYFSYADKAYRFRHLIGVNDYPVSPEEYWDYKSPFPPGPLNTQDPCTRVYPLNKWRMPTEAEATALTKNDNYRIYSDYIDYDATGTAAPYPSNKLRIIQRGFMTPIVNVVPDQGINAYFWTDDPDTFLGGLLGGVESYLFSDIPILFIGQVRMHGFQSTVGGLENVRCVRK</sequence>
<keyword evidence="3" id="KW-1185">Reference proteome</keyword>
<evidence type="ECO:0000313" key="3">
    <source>
        <dbReference type="Proteomes" id="UP000614460"/>
    </source>
</evidence>
<feature type="compositionally biased region" description="Polar residues" evidence="1">
    <location>
        <begin position="111"/>
        <end position="123"/>
    </location>
</feature>
<comment type="caution">
    <text evidence="2">The sequence shown here is derived from an EMBL/GenBank/DDBJ whole genome shotgun (WGS) entry which is preliminary data.</text>
</comment>
<organism evidence="2 3">
    <name type="scientific">Sphingobacterium cellulitidis</name>
    <dbReference type="NCBI Taxonomy" id="1768011"/>
    <lineage>
        <taxon>Bacteria</taxon>
        <taxon>Pseudomonadati</taxon>
        <taxon>Bacteroidota</taxon>
        <taxon>Sphingobacteriia</taxon>
        <taxon>Sphingobacteriales</taxon>
        <taxon>Sphingobacteriaceae</taxon>
        <taxon>Sphingobacterium</taxon>
    </lineage>
</organism>
<gene>
    <name evidence="2" type="ORF">GCM10011516_26760</name>
</gene>
<accession>A0A8H9KV35</accession>
<proteinExistence type="predicted"/>
<dbReference type="EMBL" id="BMKM01000007">
    <property type="protein sequence ID" value="GGE27771.1"/>
    <property type="molecule type" value="Genomic_DNA"/>
</dbReference>
<name>A0A8H9KV35_9SPHI</name>
<dbReference type="AlphaFoldDB" id="A0A8H9KV35"/>
<evidence type="ECO:0000256" key="1">
    <source>
        <dbReference type="SAM" id="MobiDB-lite"/>
    </source>
</evidence>